<reference evidence="19" key="2">
    <citation type="journal article" date="2019" name="Int. J. Syst. Evol. Microbiol.">
        <title>The Global Catalogue of Microorganisms (GCM) 10K type strain sequencing project: providing services to taxonomists for standard genome sequencing and annotation.</title>
        <authorList>
            <consortium name="The Broad Institute Genomics Platform"/>
            <consortium name="The Broad Institute Genome Sequencing Center for Infectious Disease"/>
            <person name="Wu L."/>
            <person name="Ma J."/>
        </authorList>
    </citation>
    <scope>NUCLEOTIDE SEQUENCE [LARGE SCALE GENOMIC DNA]</scope>
    <source>
        <strain evidence="19">NBRC 107710</strain>
    </source>
</reference>
<keyword evidence="8" id="KW-0862">Zinc</keyword>
<comment type="cofactor">
    <cofactor evidence="1">
        <name>Zn(2+)</name>
        <dbReference type="ChEBI" id="CHEBI:29105"/>
    </cofactor>
</comment>
<evidence type="ECO:0000256" key="8">
    <source>
        <dbReference type="ARBA" id="ARBA00022833"/>
    </source>
</evidence>
<dbReference type="GO" id="GO:0005506">
    <property type="term" value="F:iron ion binding"/>
    <property type="evidence" value="ECO:0007669"/>
    <property type="project" value="InterPro"/>
</dbReference>
<evidence type="ECO:0000313" key="16">
    <source>
        <dbReference type="EMBL" id="GLS44352.1"/>
    </source>
</evidence>
<dbReference type="PANTHER" id="PTHR12863">
    <property type="entry name" value="FATTY ACID HYDROXYLASE"/>
    <property type="match status" value="1"/>
</dbReference>
<evidence type="ECO:0000256" key="12">
    <source>
        <dbReference type="ARBA" id="ARBA00023136"/>
    </source>
</evidence>
<dbReference type="Proteomes" id="UP001156881">
    <property type="component" value="Unassembled WGS sequence"/>
</dbReference>
<evidence type="ECO:0000313" key="17">
    <source>
        <dbReference type="EMBL" id="MBB3905141.1"/>
    </source>
</evidence>
<evidence type="ECO:0000313" key="18">
    <source>
        <dbReference type="Proteomes" id="UP000517759"/>
    </source>
</evidence>
<evidence type="ECO:0000256" key="1">
    <source>
        <dbReference type="ARBA" id="ARBA00001947"/>
    </source>
</evidence>
<comment type="caution">
    <text evidence="17">The sequence shown here is derived from an EMBL/GenBank/DDBJ whole genome shotgun (WGS) entry which is preliminary data.</text>
</comment>
<dbReference type="Proteomes" id="UP000517759">
    <property type="component" value="Unassembled WGS sequence"/>
</dbReference>
<feature type="transmembrane region" description="Helical" evidence="14">
    <location>
        <begin position="31"/>
        <end position="50"/>
    </location>
</feature>
<evidence type="ECO:0000256" key="2">
    <source>
        <dbReference type="ARBA" id="ARBA00004477"/>
    </source>
</evidence>
<sequence>MSRLAYYADFVTMPVLALVLIALGDATMHGVIAGILLWTLAEYVLHRWAFHALPFFKPAHDEHHAKPSGRTGVTSWHSLAVFGGLALVLPAGILAGFVIGYLAYITAHHAVHHWRIAPGHLLYALKLRHNAHHRGVEANFGVVTTVWDRVFGTYRQIKRPSRASGRP</sequence>
<evidence type="ECO:0000256" key="13">
    <source>
        <dbReference type="ARBA" id="ARBA00023160"/>
    </source>
</evidence>
<reference evidence="17 18" key="3">
    <citation type="submission" date="2020-08" db="EMBL/GenBank/DDBJ databases">
        <title>Genomic Encyclopedia of Type Strains, Phase IV (KMG-IV): sequencing the most valuable type-strain genomes for metagenomic binning, comparative biology and taxonomic classification.</title>
        <authorList>
            <person name="Goeker M."/>
        </authorList>
    </citation>
    <scope>NUCLEOTIDE SEQUENCE [LARGE SCALE GENOMIC DNA]</scope>
    <source>
        <strain evidence="17 18">DSM 24105</strain>
    </source>
</reference>
<dbReference type="GO" id="GO:0006633">
    <property type="term" value="P:fatty acid biosynthetic process"/>
    <property type="evidence" value="ECO:0007669"/>
    <property type="project" value="UniProtKB-KW"/>
</dbReference>
<evidence type="ECO:0000256" key="4">
    <source>
        <dbReference type="ARBA" id="ARBA00022692"/>
    </source>
</evidence>
<dbReference type="PANTHER" id="PTHR12863:SF1">
    <property type="entry name" value="FATTY ACID 2-HYDROXYLASE"/>
    <property type="match status" value="1"/>
</dbReference>
<dbReference type="EMBL" id="JACIDN010000010">
    <property type="protein sequence ID" value="MBB3905141.1"/>
    <property type="molecule type" value="Genomic_DNA"/>
</dbReference>
<evidence type="ECO:0000256" key="3">
    <source>
        <dbReference type="ARBA" id="ARBA00022516"/>
    </source>
</evidence>
<dbReference type="AlphaFoldDB" id="A0A7W6AM48"/>
<name>A0A7W6AM48_9HYPH</name>
<evidence type="ECO:0000256" key="5">
    <source>
        <dbReference type="ARBA" id="ARBA00022723"/>
    </source>
</evidence>
<evidence type="ECO:0000259" key="15">
    <source>
        <dbReference type="Pfam" id="PF04116"/>
    </source>
</evidence>
<proteinExistence type="predicted"/>
<feature type="transmembrane region" description="Helical" evidence="14">
    <location>
        <begin position="79"/>
        <end position="105"/>
    </location>
</feature>
<dbReference type="GO" id="GO:0080132">
    <property type="term" value="F:fatty acid 2-hydroxylase activity"/>
    <property type="evidence" value="ECO:0007669"/>
    <property type="project" value="InterPro"/>
</dbReference>
<feature type="domain" description="Fatty acid hydroxylase" evidence="15">
    <location>
        <begin position="32"/>
        <end position="153"/>
    </location>
</feature>
<reference evidence="16" key="4">
    <citation type="submission" date="2023-01" db="EMBL/GenBank/DDBJ databases">
        <title>Draft genome sequence of Methylobacterium brachythecii strain NBRC 107710.</title>
        <authorList>
            <person name="Sun Q."/>
            <person name="Mori K."/>
        </authorList>
    </citation>
    <scope>NUCLEOTIDE SEQUENCE</scope>
    <source>
        <strain evidence="16">NBRC 107710</strain>
    </source>
</reference>
<evidence type="ECO:0000256" key="9">
    <source>
        <dbReference type="ARBA" id="ARBA00022989"/>
    </source>
</evidence>
<keyword evidence="13" id="KW-0275">Fatty acid biosynthesis</keyword>
<keyword evidence="5" id="KW-0479">Metal-binding</keyword>
<keyword evidence="9 14" id="KW-1133">Transmembrane helix</keyword>
<evidence type="ECO:0000256" key="6">
    <source>
        <dbReference type="ARBA" id="ARBA00022824"/>
    </source>
</evidence>
<keyword evidence="12 14" id="KW-0472">Membrane</keyword>
<protein>
    <submittedName>
        <fullName evidence="16 17">Fatty acid hydroxylase</fullName>
    </submittedName>
</protein>
<keyword evidence="3" id="KW-0444">Lipid biosynthesis</keyword>
<keyword evidence="6" id="KW-0256">Endoplasmic reticulum</keyword>
<dbReference type="RefSeq" id="WP_183511367.1">
    <property type="nucleotide sequence ID" value="NZ_BSPG01000011.1"/>
</dbReference>
<reference evidence="16" key="1">
    <citation type="journal article" date="2014" name="Int. J. Syst. Evol. Microbiol.">
        <title>Complete genome of a new Firmicutes species belonging to the dominant human colonic microbiota ('Ruminococcus bicirculans') reveals two chromosomes and a selective capacity to utilize plant glucans.</title>
        <authorList>
            <consortium name="NISC Comparative Sequencing Program"/>
            <person name="Wegmann U."/>
            <person name="Louis P."/>
            <person name="Goesmann A."/>
            <person name="Henrissat B."/>
            <person name="Duncan S.H."/>
            <person name="Flint H.J."/>
        </authorList>
    </citation>
    <scope>NUCLEOTIDE SEQUENCE</scope>
    <source>
        <strain evidence="16">NBRC 107710</strain>
    </source>
</reference>
<organism evidence="17 18">
    <name type="scientific">Methylobacterium brachythecii</name>
    <dbReference type="NCBI Taxonomy" id="1176177"/>
    <lineage>
        <taxon>Bacteria</taxon>
        <taxon>Pseudomonadati</taxon>
        <taxon>Pseudomonadota</taxon>
        <taxon>Alphaproteobacteria</taxon>
        <taxon>Hyphomicrobiales</taxon>
        <taxon>Methylobacteriaceae</taxon>
        <taxon>Methylobacterium</taxon>
    </lineage>
</organism>
<dbReference type="InterPro" id="IPR006694">
    <property type="entry name" value="Fatty_acid_hydroxylase"/>
</dbReference>
<keyword evidence="11" id="KW-0443">Lipid metabolism</keyword>
<dbReference type="EMBL" id="BSPG01000011">
    <property type="protein sequence ID" value="GLS44352.1"/>
    <property type="molecule type" value="Genomic_DNA"/>
</dbReference>
<evidence type="ECO:0000256" key="11">
    <source>
        <dbReference type="ARBA" id="ARBA00023098"/>
    </source>
</evidence>
<dbReference type="Pfam" id="PF04116">
    <property type="entry name" value="FA_hydroxylase"/>
    <property type="match status" value="1"/>
</dbReference>
<dbReference type="GO" id="GO:0016020">
    <property type="term" value="C:membrane"/>
    <property type="evidence" value="ECO:0007669"/>
    <property type="project" value="InterPro"/>
</dbReference>
<keyword evidence="19" id="KW-1185">Reference proteome</keyword>
<comment type="subcellular location">
    <subcellularLocation>
        <location evidence="2">Endoplasmic reticulum membrane</location>
        <topology evidence="2">Multi-pass membrane protein</topology>
    </subcellularLocation>
</comment>
<evidence type="ECO:0000256" key="7">
    <source>
        <dbReference type="ARBA" id="ARBA00022832"/>
    </source>
</evidence>
<evidence type="ECO:0000256" key="10">
    <source>
        <dbReference type="ARBA" id="ARBA00023002"/>
    </source>
</evidence>
<accession>A0A7W6AM48</accession>
<keyword evidence="10" id="KW-0560">Oxidoreductase</keyword>
<feature type="transmembrane region" description="Helical" evidence="14">
    <location>
        <begin position="6"/>
        <end position="24"/>
    </location>
</feature>
<keyword evidence="4 14" id="KW-0812">Transmembrane</keyword>
<evidence type="ECO:0000256" key="14">
    <source>
        <dbReference type="SAM" id="Phobius"/>
    </source>
</evidence>
<keyword evidence="7" id="KW-0276">Fatty acid metabolism</keyword>
<dbReference type="InterPro" id="IPR014430">
    <property type="entry name" value="Scs7"/>
</dbReference>
<evidence type="ECO:0000313" key="19">
    <source>
        <dbReference type="Proteomes" id="UP001156881"/>
    </source>
</evidence>
<gene>
    <name evidence="16" type="ORF">GCM10007884_23400</name>
    <name evidence="17" type="ORF">GGR33_004669</name>
</gene>